<name>A0ABP7BR03_9MICC</name>
<dbReference type="Proteomes" id="UP001500752">
    <property type="component" value="Unassembled WGS sequence"/>
</dbReference>
<dbReference type="InterPro" id="IPR025242">
    <property type="entry name" value="DUF4193"/>
</dbReference>
<keyword evidence="3" id="KW-1185">Reference proteome</keyword>
<feature type="region of interest" description="Disordered" evidence="1">
    <location>
        <begin position="1"/>
        <end position="29"/>
    </location>
</feature>
<gene>
    <name evidence="2" type="ORF">GCM10023081_01230</name>
</gene>
<proteinExistence type="predicted"/>
<evidence type="ECO:0000256" key="1">
    <source>
        <dbReference type="SAM" id="MobiDB-lite"/>
    </source>
</evidence>
<dbReference type="EMBL" id="BAABEO010000001">
    <property type="protein sequence ID" value="GAA3666181.1"/>
    <property type="molecule type" value="Genomic_DNA"/>
</dbReference>
<accession>A0ABP7BR03</accession>
<protein>
    <submittedName>
        <fullName evidence="2">Uncharacterized protein</fullName>
    </submittedName>
</protein>
<evidence type="ECO:0000313" key="2">
    <source>
        <dbReference type="EMBL" id="GAA3666181.1"/>
    </source>
</evidence>
<dbReference type="Pfam" id="PF13834">
    <property type="entry name" value="DUF4193"/>
    <property type="match status" value="1"/>
</dbReference>
<sequence length="69" mass="6961">MGSGGAARARSGRGSPGPNDGQDGAGVPGGEFIAEEIIAQVIPQAEGDFTCYSCFLVRPRPLAVLGCQP</sequence>
<organism evidence="2 3">
    <name type="scientific">Arthrobacter ginkgonis</name>
    <dbReference type="NCBI Taxonomy" id="1630594"/>
    <lineage>
        <taxon>Bacteria</taxon>
        <taxon>Bacillati</taxon>
        <taxon>Actinomycetota</taxon>
        <taxon>Actinomycetes</taxon>
        <taxon>Micrococcales</taxon>
        <taxon>Micrococcaceae</taxon>
        <taxon>Arthrobacter</taxon>
    </lineage>
</organism>
<feature type="compositionally biased region" description="Low complexity" evidence="1">
    <location>
        <begin position="1"/>
        <end position="18"/>
    </location>
</feature>
<evidence type="ECO:0000313" key="3">
    <source>
        <dbReference type="Proteomes" id="UP001500752"/>
    </source>
</evidence>
<comment type="caution">
    <text evidence="2">The sequence shown here is derived from an EMBL/GenBank/DDBJ whole genome shotgun (WGS) entry which is preliminary data.</text>
</comment>
<reference evidence="3" key="1">
    <citation type="journal article" date="2019" name="Int. J. Syst. Evol. Microbiol.">
        <title>The Global Catalogue of Microorganisms (GCM) 10K type strain sequencing project: providing services to taxonomists for standard genome sequencing and annotation.</title>
        <authorList>
            <consortium name="The Broad Institute Genomics Platform"/>
            <consortium name="The Broad Institute Genome Sequencing Center for Infectious Disease"/>
            <person name="Wu L."/>
            <person name="Ma J."/>
        </authorList>
    </citation>
    <scope>NUCLEOTIDE SEQUENCE [LARGE SCALE GENOMIC DNA]</scope>
    <source>
        <strain evidence="3">JCM 30742</strain>
    </source>
</reference>